<dbReference type="EMBL" id="DXCK01000100">
    <property type="protein sequence ID" value="HIZ02026.1"/>
    <property type="molecule type" value="Genomic_DNA"/>
</dbReference>
<dbReference type="Proteomes" id="UP000824023">
    <property type="component" value="Unassembled WGS sequence"/>
</dbReference>
<evidence type="ECO:0000313" key="1">
    <source>
        <dbReference type="EMBL" id="HIZ02026.1"/>
    </source>
</evidence>
<reference evidence="1" key="2">
    <citation type="submission" date="2021-04" db="EMBL/GenBank/DDBJ databases">
        <authorList>
            <person name="Gilroy R."/>
        </authorList>
    </citation>
    <scope>NUCLEOTIDE SEQUENCE</scope>
    <source>
        <strain evidence="1">ChiHjej12B11-24981</strain>
    </source>
</reference>
<proteinExistence type="predicted"/>
<accession>A0A9D2A5Y6</accession>
<dbReference type="AlphaFoldDB" id="A0A9D2A5Y6"/>
<name>A0A9D2A5Y6_9BACE</name>
<reference evidence="1" key="1">
    <citation type="journal article" date="2021" name="PeerJ">
        <title>Extensive microbial diversity within the chicken gut microbiome revealed by metagenomics and culture.</title>
        <authorList>
            <person name="Gilroy R."/>
            <person name="Ravi A."/>
            <person name="Getino M."/>
            <person name="Pursley I."/>
            <person name="Horton D.L."/>
            <person name="Alikhan N.F."/>
            <person name="Baker D."/>
            <person name="Gharbi K."/>
            <person name="Hall N."/>
            <person name="Watson M."/>
            <person name="Adriaenssens E.M."/>
            <person name="Foster-Nyarko E."/>
            <person name="Jarju S."/>
            <person name="Secka A."/>
            <person name="Antonio M."/>
            <person name="Oren A."/>
            <person name="Chaudhuri R.R."/>
            <person name="La Ragione R."/>
            <person name="Hildebrand F."/>
            <person name="Pallen M.J."/>
        </authorList>
    </citation>
    <scope>NUCLEOTIDE SEQUENCE</scope>
    <source>
        <strain evidence="1">ChiHjej12B11-24981</strain>
    </source>
</reference>
<organism evidence="1 2">
    <name type="scientific">Candidatus Bacteroides merdipullorum</name>
    <dbReference type="NCBI Taxonomy" id="2838474"/>
    <lineage>
        <taxon>Bacteria</taxon>
        <taxon>Pseudomonadati</taxon>
        <taxon>Bacteroidota</taxon>
        <taxon>Bacteroidia</taxon>
        <taxon>Bacteroidales</taxon>
        <taxon>Bacteroidaceae</taxon>
        <taxon>Bacteroides</taxon>
    </lineage>
</organism>
<gene>
    <name evidence="1" type="ORF">H9819_07250</name>
</gene>
<evidence type="ECO:0000313" key="2">
    <source>
        <dbReference type="Proteomes" id="UP000824023"/>
    </source>
</evidence>
<protein>
    <submittedName>
        <fullName evidence="1">Uncharacterized protein</fullName>
    </submittedName>
</protein>
<sequence>MDIYCRGNRADRYRYQTTQVQKYYLEIAFADGTTKTLSTSSLSLSEDWLTRGGSAFFTTSASPDTRPTRLVPGSYPGRTKFECIDTNQERIW</sequence>
<comment type="caution">
    <text evidence="1">The sequence shown here is derived from an EMBL/GenBank/DDBJ whole genome shotgun (WGS) entry which is preliminary data.</text>
</comment>